<evidence type="ECO:0000313" key="2">
    <source>
        <dbReference type="Proteomes" id="UP000016932"/>
    </source>
</evidence>
<protein>
    <submittedName>
        <fullName evidence="1">Uncharacterized protein</fullName>
    </submittedName>
</protein>
<organism evidence="1 2">
    <name type="scientific">Pseudocercospora fijiensis (strain CIRAD86)</name>
    <name type="common">Black leaf streak disease fungus</name>
    <name type="synonym">Mycosphaerella fijiensis</name>
    <dbReference type="NCBI Taxonomy" id="383855"/>
    <lineage>
        <taxon>Eukaryota</taxon>
        <taxon>Fungi</taxon>
        <taxon>Dikarya</taxon>
        <taxon>Ascomycota</taxon>
        <taxon>Pezizomycotina</taxon>
        <taxon>Dothideomycetes</taxon>
        <taxon>Dothideomycetidae</taxon>
        <taxon>Mycosphaerellales</taxon>
        <taxon>Mycosphaerellaceae</taxon>
        <taxon>Pseudocercospora</taxon>
    </lineage>
</organism>
<dbReference type="HOGENOM" id="CLU_1644457_0_0_1"/>
<accession>M3A0Y2</accession>
<dbReference type="KEGG" id="pfj:MYCFIDRAFT_79294"/>
<dbReference type="GeneID" id="19341574"/>
<dbReference type="OrthoDB" id="10572589at2759"/>
<dbReference type="Proteomes" id="UP000016932">
    <property type="component" value="Unassembled WGS sequence"/>
</dbReference>
<dbReference type="EMBL" id="KB446564">
    <property type="protein sequence ID" value="EME78061.1"/>
    <property type="molecule type" value="Genomic_DNA"/>
</dbReference>
<dbReference type="VEuPathDB" id="FungiDB:MYCFIDRAFT_79294"/>
<name>M3A0Y2_PSEFD</name>
<evidence type="ECO:0000313" key="1">
    <source>
        <dbReference type="EMBL" id="EME78061.1"/>
    </source>
</evidence>
<sequence>MAGSMQTNASVRKRCKSKLLREGLGAIARLLLLLSSAARFRDVRGKVEQFWAPEVDGDTMSTSPPMAAASPPRIDARLPNKTGFLHLAQELQDQILEYALVERRAIQICLGGWNDGCMNCTTIMSLTKVSSKVRQDALDIFVDKNMFELKFCGTRYDDDYY</sequence>
<gene>
    <name evidence="1" type="ORF">MYCFIDRAFT_79294</name>
</gene>
<proteinExistence type="predicted"/>
<keyword evidence="2" id="KW-1185">Reference proteome</keyword>
<dbReference type="AlphaFoldDB" id="M3A0Y2"/>
<dbReference type="RefSeq" id="XP_007931765.1">
    <property type="nucleotide sequence ID" value="XM_007933574.1"/>
</dbReference>
<reference evidence="1 2" key="1">
    <citation type="journal article" date="2012" name="PLoS Pathog.">
        <title>Diverse lifestyles and strategies of plant pathogenesis encoded in the genomes of eighteen Dothideomycetes fungi.</title>
        <authorList>
            <person name="Ohm R.A."/>
            <person name="Feau N."/>
            <person name="Henrissat B."/>
            <person name="Schoch C.L."/>
            <person name="Horwitz B.A."/>
            <person name="Barry K.W."/>
            <person name="Condon B.J."/>
            <person name="Copeland A.C."/>
            <person name="Dhillon B."/>
            <person name="Glaser F."/>
            <person name="Hesse C.N."/>
            <person name="Kosti I."/>
            <person name="LaButti K."/>
            <person name="Lindquist E.A."/>
            <person name="Lucas S."/>
            <person name="Salamov A.A."/>
            <person name="Bradshaw R.E."/>
            <person name="Ciuffetti L."/>
            <person name="Hamelin R.C."/>
            <person name="Kema G.H.J."/>
            <person name="Lawrence C."/>
            <person name="Scott J.A."/>
            <person name="Spatafora J.W."/>
            <person name="Turgeon B.G."/>
            <person name="de Wit P.J.G.M."/>
            <person name="Zhong S."/>
            <person name="Goodwin S.B."/>
            <person name="Grigoriev I.V."/>
        </authorList>
    </citation>
    <scope>NUCLEOTIDE SEQUENCE [LARGE SCALE GENOMIC DNA]</scope>
    <source>
        <strain evidence="1 2">CIRAD86</strain>
    </source>
</reference>